<dbReference type="InterPro" id="IPR015500">
    <property type="entry name" value="Peptidase_S8_subtilisin-rel"/>
</dbReference>
<dbReference type="CDD" id="cd04852">
    <property type="entry name" value="Peptidases_S8_3"/>
    <property type="match status" value="1"/>
</dbReference>
<dbReference type="InterPro" id="IPR034197">
    <property type="entry name" value="Peptidases_S8_3"/>
</dbReference>
<evidence type="ECO:0000256" key="7">
    <source>
        <dbReference type="PROSITE-ProRule" id="PRU01240"/>
    </source>
</evidence>
<feature type="active site" description="Charge relay system" evidence="6 7">
    <location>
        <position position="41"/>
    </location>
</feature>
<reference evidence="11" key="2">
    <citation type="submission" date="2021-12" db="EMBL/GenBank/DDBJ databases">
        <title>Resequencing data analysis of finger millet.</title>
        <authorList>
            <person name="Hatakeyama M."/>
            <person name="Aluri S."/>
            <person name="Balachadran M.T."/>
            <person name="Sivarajan S.R."/>
            <person name="Poveda L."/>
            <person name="Shimizu-Inatsugi R."/>
            <person name="Schlapbach R."/>
            <person name="Sreeman S.M."/>
            <person name="Shimizu K.K."/>
        </authorList>
    </citation>
    <scope>NUCLEOTIDE SEQUENCE</scope>
</reference>
<evidence type="ECO:0000256" key="2">
    <source>
        <dbReference type="ARBA" id="ARBA00022670"/>
    </source>
</evidence>
<dbReference type="GO" id="GO:0006508">
    <property type="term" value="P:proteolysis"/>
    <property type="evidence" value="ECO:0007669"/>
    <property type="project" value="UniProtKB-KW"/>
</dbReference>
<dbReference type="InterPro" id="IPR000209">
    <property type="entry name" value="Peptidase_S8/S53_dom"/>
</dbReference>
<gene>
    <name evidence="11" type="primary">ga02236</name>
    <name evidence="11" type="ORF">PR202_ga02236</name>
</gene>
<dbReference type="PANTHER" id="PTHR10795">
    <property type="entry name" value="PROPROTEIN CONVERTASE SUBTILISIN/KEXIN"/>
    <property type="match status" value="1"/>
</dbReference>
<feature type="coiled-coil region" evidence="8">
    <location>
        <begin position="578"/>
        <end position="634"/>
    </location>
</feature>
<organism evidence="11 12">
    <name type="scientific">Eleusine coracana subsp. coracana</name>
    <dbReference type="NCBI Taxonomy" id="191504"/>
    <lineage>
        <taxon>Eukaryota</taxon>
        <taxon>Viridiplantae</taxon>
        <taxon>Streptophyta</taxon>
        <taxon>Embryophyta</taxon>
        <taxon>Tracheophyta</taxon>
        <taxon>Spermatophyta</taxon>
        <taxon>Magnoliopsida</taxon>
        <taxon>Liliopsida</taxon>
        <taxon>Poales</taxon>
        <taxon>Poaceae</taxon>
        <taxon>PACMAD clade</taxon>
        <taxon>Chloridoideae</taxon>
        <taxon>Cynodonteae</taxon>
        <taxon>Eleusininae</taxon>
        <taxon>Eleusine</taxon>
    </lineage>
</organism>
<accession>A0AAV5BLN9</accession>
<dbReference type="InterPro" id="IPR045051">
    <property type="entry name" value="SBT"/>
</dbReference>
<evidence type="ECO:0000256" key="6">
    <source>
        <dbReference type="PIRSR" id="PIRSR615500-1"/>
    </source>
</evidence>
<dbReference type="GO" id="GO:0004252">
    <property type="term" value="F:serine-type endopeptidase activity"/>
    <property type="evidence" value="ECO:0007669"/>
    <property type="project" value="UniProtKB-UniRule"/>
</dbReference>
<sequence length="710" mass="76356">MFSRSPCSPPRCLRPLLQCKPTTPRGAAATRARGSSSASLDDGIDAGHPSFRDEGMSPPPARWRGRWKHAGVAACNNKLVGAREFTRHLPTGSGRAAGTHGTHASSVAPVRREDGGAVVSGVAPRAHLAFYQVCGAAQQGCSRGPIMHAIETALADGIDVLSLSLGDDDDGVSFHEDPVVAATFSAVTRGVFVCTAAGNRGPTPGSVTNDAPWILTVGASSSHASHHSATATIPAFSSRGPSRSNGGVLKPDIVGPGVDVLAAVPRSSPHGAAAFASLSGTSMSAPHLAGVAALIKSAHPTWSPAAIKSAIMTTADASSVTDEATGAPANHFAMGAGVVDPAKAIHPGLVYDVAPEEYIPYLCGLGYTDDQVNRIIFPAPAVQCAGMEHTEAKDLNSIPHGGEAGRDGQTDRDQCRSGRVVNNLGHYGYILVLLETPSGFALFSLSGIPLYLPGVMEMVCLHDFQTFEDKSSAINMETGVNEKLAKMIMNWHCPGQTLAVEKAEYAGIIQRSLDIPCLCDDAVMELMWGLKNVMRSLVPKEKSGLRKEDRLPMSQGLIMFLRCYELVVKLEVQCCMPVKLWQRKKKELESLIKEAEEAYKGRQARRVKECVKLNKRKRLKLKTTEEDNKAHEAEQAEAHGADEAEAYEVEQADAQQRRRPRKHLKLSNEKCKRLRKLNKRPIKLTTSFFFSFPVICLDQINFRVLATQRA</sequence>
<evidence type="ECO:0000256" key="9">
    <source>
        <dbReference type="SAM" id="MobiDB-lite"/>
    </source>
</evidence>
<dbReference type="PROSITE" id="PS51892">
    <property type="entry name" value="SUBTILASE"/>
    <property type="match status" value="1"/>
</dbReference>
<feature type="region of interest" description="Disordered" evidence="9">
    <location>
        <begin position="90"/>
        <end position="112"/>
    </location>
</feature>
<keyword evidence="4 7" id="KW-0378">Hydrolase</keyword>
<feature type="active site" description="Charge relay system" evidence="6 7">
    <location>
        <position position="282"/>
    </location>
</feature>
<keyword evidence="12" id="KW-1185">Reference proteome</keyword>
<comment type="caution">
    <text evidence="11">The sequence shown here is derived from an EMBL/GenBank/DDBJ whole genome shotgun (WGS) entry which is preliminary data.</text>
</comment>
<keyword evidence="8" id="KW-0175">Coiled coil</keyword>
<keyword evidence="3" id="KW-0732">Signal</keyword>
<dbReference type="Proteomes" id="UP001054889">
    <property type="component" value="Unassembled WGS sequence"/>
</dbReference>
<protein>
    <recommendedName>
        <fullName evidence="10">Peptidase S8/S53 domain-containing protein</fullName>
    </recommendedName>
</protein>
<dbReference type="Gene3D" id="3.40.50.200">
    <property type="entry name" value="Peptidase S8/S53 domain"/>
    <property type="match status" value="1"/>
</dbReference>
<dbReference type="SUPFAM" id="SSF52743">
    <property type="entry name" value="Subtilisin-like"/>
    <property type="match status" value="1"/>
</dbReference>
<feature type="region of interest" description="Disordered" evidence="9">
    <location>
        <begin position="395"/>
        <end position="414"/>
    </location>
</feature>
<keyword evidence="5 7" id="KW-0720">Serine protease</keyword>
<feature type="region of interest" description="Disordered" evidence="9">
    <location>
        <begin position="18"/>
        <end position="64"/>
    </location>
</feature>
<feature type="domain" description="Peptidase S8/S53" evidence="10">
    <location>
        <begin position="38"/>
        <end position="335"/>
    </location>
</feature>
<evidence type="ECO:0000256" key="5">
    <source>
        <dbReference type="ARBA" id="ARBA00022825"/>
    </source>
</evidence>
<evidence type="ECO:0000256" key="8">
    <source>
        <dbReference type="SAM" id="Coils"/>
    </source>
</evidence>
<evidence type="ECO:0000313" key="12">
    <source>
        <dbReference type="Proteomes" id="UP001054889"/>
    </source>
</evidence>
<comment type="similarity">
    <text evidence="1 7">Belongs to the peptidase S8 family.</text>
</comment>
<dbReference type="InterPro" id="IPR036852">
    <property type="entry name" value="Peptidase_S8/S53_dom_sf"/>
</dbReference>
<evidence type="ECO:0000259" key="10">
    <source>
        <dbReference type="Pfam" id="PF00082"/>
    </source>
</evidence>
<evidence type="ECO:0000256" key="3">
    <source>
        <dbReference type="ARBA" id="ARBA00022729"/>
    </source>
</evidence>
<feature type="compositionally biased region" description="Basic and acidic residues" evidence="9">
    <location>
        <begin position="403"/>
        <end position="414"/>
    </location>
</feature>
<evidence type="ECO:0000313" key="11">
    <source>
        <dbReference type="EMBL" id="GJM86382.1"/>
    </source>
</evidence>
<proteinExistence type="inferred from homology"/>
<feature type="compositionally biased region" description="Low complexity" evidence="9">
    <location>
        <begin position="18"/>
        <end position="39"/>
    </location>
</feature>
<evidence type="ECO:0000256" key="1">
    <source>
        <dbReference type="ARBA" id="ARBA00011073"/>
    </source>
</evidence>
<dbReference type="EMBL" id="BQKI01000001">
    <property type="protein sequence ID" value="GJM86382.1"/>
    <property type="molecule type" value="Genomic_DNA"/>
</dbReference>
<dbReference type="AlphaFoldDB" id="A0AAV5BLN9"/>
<reference evidence="11" key="1">
    <citation type="journal article" date="2018" name="DNA Res.">
        <title>Multiple hybrid de novo genome assembly of finger millet, an orphan allotetraploid crop.</title>
        <authorList>
            <person name="Hatakeyama M."/>
            <person name="Aluri S."/>
            <person name="Balachadran M.T."/>
            <person name="Sivarajan S.R."/>
            <person name="Patrignani A."/>
            <person name="Gruter S."/>
            <person name="Poveda L."/>
            <person name="Shimizu-Inatsugi R."/>
            <person name="Baeten J."/>
            <person name="Francoijs K.J."/>
            <person name="Nataraja K.N."/>
            <person name="Reddy Y.A.N."/>
            <person name="Phadnis S."/>
            <person name="Ravikumar R.L."/>
            <person name="Schlapbach R."/>
            <person name="Sreeman S.M."/>
            <person name="Shimizu K.K."/>
        </authorList>
    </citation>
    <scope>NUCLEOTIDE SEQUENCE</scope>
</reference>
<feature type="active site" description="Charge relay system" evidence="6 7">
    <location>
        <position position="100"/>
    </location>
</feature>
<keyword evidence="2 7" id="KW-0645">Protease</keyword>
<dbReference type="PRINTS" id="PR00723">
    <property type="entry name" value="SUBTILISIN"/>
</dbReference>
<dbReference type="Pfam" id="PF00082">
    <property type="entry name" value="Peptidase_S8"/>
    <property type="match status" value="1"/>
</dbReference>
<name>A0AAV5BLN9_ELECO</name>
<evidence type="ECO:0000256" key="4">
    <source>
        <dbReference type="ARBA" id="ARBA00022801"/>
    </source>
</evidence>